<evidence type="ECO:0000313" key="2">
    <source>
        <dbReference type="Proteomes" id="UP000091857"/>
    </source>
</evidence>
<dbReference type="EMBL" id="CM004396">
    <property type="protein sequence ID" value="KAG8645967.1"/>
    <property type="molecule type" value="Genomic_DNA"/>
</dbReference>
<accession>A0ACB7H096</accession>
<name>A0ACB7H096_MANES</name>
<comment type="caution">
    <text evidence="1">The sequence shown here is derived from an EMBL/GenBank/DDBJ whole genome shotgun (WGS) entry which is preliminary data.</text>
</comment>
<proteinExistence type="predicted"/>
<keyword evidence="2" id="KW-1185">Reference proteome</keyword>
<protein>
    <submittedName>
        <fullName evidence="1">Uncharacterized protein</fullName>
    </submittedName>
</protein>
<gene>
    <name evidence="1" type="ORF">MANES_10G112229v8</name>
</gene>
<organism evidence="1 2">
    <name type="scientific">Manihot esculenta</name>
    <name type="common">Cassava</name>
    <name type="synonym">Jatropha manihot</name>
    <dbReference type="NCBI Taxonomy" id="3983"/>
    <lineage>
        <taxon>Eukaryota</taxon>
        <taxon>Viridiplantae</taxon>
        <taxon>Streptophyta</taxon>
        <taxon>Embryophyta</taxon>
        <taxon>Tracheophyta</taxon>
        <taxon>Spermatophyta</taxon>
        <taxon>Magnoliopsida</taxon>
        <taxon>eudicotyledons</taxon>
        <taxon>Gunneridae</taxon>
        <taxon>Pentapetalae</taxon>
        <taxon>rosids</taxon>
        <taxon>fabids</taxon>
        <taxon>Malpighiales</taxon>
        <taxon>Euphorbiaceae</taxon>
        <taxon>Crotonoideae</taxon>
        <taxon>Manihoteae</taxon>
        <taxon>Manihot</taxon>
    </lineage>
</organism>
<reference evidence="2" key="1">
    <citation type="journal article" date="2016" name="Nat. Biotechnol.">
        <title>Sequencing wild and cultivated cassava and related species reveals extensive interspecific hybridization and genetic diversity.</title>
        <authorList>
            <person name="Bredeson J.V."/>
            <person name="Lyons J.B."/>
            <person name="Prochnik S.E."/>
            <person name="Wu G.A."/>
            <person name="Ha C.M."/>
            <person name="Edsinger-Gonzales E."/>
            <person name="Grimwood J."/>
            <person name="Schmutz J."/>
            <person name="Rabbi I.Y."/>
            <person name="Egesi C."/>
            <person name="Nauluvula P."/>
            <person name="Lebot V."/>
            <person name="Ndunguru J."/>
            <person name="Mkamilo G."/>
            <person name="Bart R.S."/>
            <person name="Setter T.L."/>
            <person name="Gleadow R.M."/>
            <person name="Kulakow P."/>
            <person name="Ferguson M.E."/>
            <person name="Rounsley S."/>
            <person name="Rokhsar D.S."/>
        </authorList>
    </citation>
    <scope>NUCLEOTIDE SEQUENCE [LARGE SCALE GENOMIC DNA]</scope>
    <source>
        <strain evidence="2">cv. AM560-2</strain>
    </source>
</reference>
<sequence>MTESSSFVQPAIPKFDGHYDHWSMLMENFLRSKEYWSLVENGVPAAAEGETLTDVQKKSIDDQKLKDLKAKNFLFQALDHSVLETILEKDTAKDIWDSMKQKHQGTTQVKRAQLQALRKEFEVLQMKSGETVNEYIARTLSIEESNDTSKLTIDELQSSLLVHEQRMSTQIEEEHALKISHGDQYRGRGRGSGRGGCGRGQGRQNFDKSTVECFRCHKLGHFQWECLQKEANFAEGQEELLLMAYTATGIANNENIWFLDSGCSNHMCGKKEYFFDFDANFRDSVKLGNNSSLLVKGKGNIRLVMHGIAQIITSVFFVPELKNNLLSIGQLQEKGLAILFQHNKCKVYHSEKGLIMDTTMCSN</sequence>
<dbReference type="Proteomes" id="UP000091857">
    <property type="component" value="Chromosome 10"/>
</dbReference>
<evidence type="ECO:0000313" key="1">
    <source>
        <dbReference type="EMBL" id="KAG8645967.1"/>
    </source>
</evidence>